<dbReference type="AlphaFoldDB" id="A0A5A7NX49"/>
<protein>
    <submittedName>
        <fullName evidence="2">COP1-interacting protein-related</fullName>
    </submittedName>
</protein>
<keyword evidence="1" id="KW-0732">Signal</keyword>
<evidence type="ECO:0000256" key="1">
    <source>
        <dbReference type="SAM" id="SignalP"/>
    </source>
</evidence>
<evidence type="ECO:0000313" key="3">
    <source>
        <dbReference type="Proteomes" id="UP000325081"/>
    </source>
</evidence>
<gene>
    <name evidence="2" type="ORF">STAS_00604</name>
</gene>
<reference evidence="3" key="1">
    <citation type="journal article" date="2019" name="Curr. Biol.">
        <title>Genome Sequence of Striga asiatica Provides Insight into the Evolution of Plant Parasitism.</title>
        <authorList>
            <person name="Yoshida S."/>
            <person name="Kim S."/>
            <person name="Wafula E.K."/>
            <person name="Tanskanen J."/>
            <person name="Kim Y.M."/>
            <person name="Honaas L."/>
            <person name="Yang Z."/>
            <person name="Spallek T."/>
            <person name="Conn C.E."/>
            <person name="Ichihashi Y."/>
            <person name="Cheong K."/>
            <person name="Cui S."/>
            <person name="Der J.P."/>
            <person name="Gundlach H."/>
            <person name="Jiao Y."/>
            <person name="Hori C."/>
            <person name="Ishida J.K."/>
            <person name="Kasahara H."/>
            <person name="Kiba T."/>
            <person name="Kim M.S."/>
            <person name="Koo N."/>
            <person name="Laohavisit A."/>
            <person name="Lee Y.H."/>
            <person name="Lumba S."/>
            <person name="McCourt P."/>
            <person name="Mortimer J.C."/>
            <person name="Mutuku J.M."/>
            <person name="Nomura T."/>
            <person name="Sasaki-Sekimoto Y."/>
            <person name="Seto Y."/>
            <person name="Wang Y."/>
            <person name="Wakatake T."/>
            <person name="Sakakibara H."/>
            <person name="Demura T."/>
            <person name="Yamaguchi S."/>
            <person name="Yoneyama K."/>
            <person name="Manabe R.I."/>
            <person name="Nelson D.C."/>
            <person name="Schulman A.H."/>
            <person name="Timko M.P."/>
            <person name="dePamphilis C.W."/>
            <person name="Choi D."/>
            <person name="Shirasu K."/>
        </authorList>
    </citation>
    <scope>NUCLEOTIDE SEQUENCE [LARGE SCALE GENOMIC DNA]</scope>
    <source>
        <strain evidence="3">cv. UVA1</strain>
    </source>
</reference>
<dbReference type="Proteomes" id="UP000325081">
    <property type="component" value="Unassembled WGS sequence"/>
</dbReference>
<accession>A0A5A7NX49</accession>
<feature type="chain" id="PRO_5022940550" evidence="1">
    <location>
        <begin position="22"/>
        <end position="192"/>
    </location>
</feature>
<organism evidence="2 3">
    <name type="scientific">Striga asiatica</name>
    <name type="common">Asiatic witchweed</name>
    <name type="synonym">Buchnera asiatica</name>
    <dbReference type="NCBI Taxonomy" id="4170"/>
    <lineage>
        <taxon>Eukaryota</taxon>
        <taxon>Viridiplantae</taxon>
        <taxon>Streptophyta</taxon>
        <taxon>Embryophyta</taxon>
        <taxon>Tracheophyta</taxon>
        <taxon>Spermatophyta</taxon>
        <taxon>Magnoliopsida</taxon>
        <taxon>eudicotyledons</taxon>
        <taxon>Gunneridae</taxon>
        <taxon>Pentapetalae</taxon>
        <taxon>asterids</taxon>
        <taxon>lamiids</taxon>
        <taxon>Lamiales</taxon>
        <taxon>Orobanchaceae</taxon>
        <taxon>Buchnereae</taxon>
        <taxon>Striga</taxon>
    </lineage>
</organism>
<keyword evidence="3" id="KW-1185">Reference proteome</keyword>
<evidence type="ECO:0000313" key="2">
    <source>
        <dbReference type="EMBL" id="GER25054.1"/>
    </source>
</evidence>
<proteinExistence type="predicted"/>
<comment type="caution">
    <text evidence="2">The sequence shown here is derived from an EMBL/GenBank/DDBJ whole genome shotgun (WGS) entry which is preliminary data.</text>
</comment>
<sequence>MNAWICLQGFSAFGFMHLCSNLLQWRAIEMGCESDGVFMSSVLVPLQLSGTNNKMRKTTSGCSWILILSFSEILFRLIKIQNKSTVTKSIQLIYRTLSNFEKRNRPQSRVKLPIRQRHPLFPAAQAPENSSPTKLIPHTSFPALTHRARNYLFIVVFRPVHIRNLHQLVIIISTTIPRKFLLATSTTVIRVD</sequence>
<dbReference type="EMBL" id="BKCP01000001">
    <property type="protein sequence ID" value="GER25054.1"/>
    <property type="molecule type" value="Genomic_DNA"/>
</dbReference>
<feature type="signal peptide" evidence="1">
    <location>
        <begin position="1"/>
        <end position="21"/>
    </location>
</feature>
<name>A0A5A7NX49_STRAF</name>